<organism evidence="1 2">
    <name type="scientific">Marasmius crinis-equi</name>
    <dbReference type="NCBI Taxonomy" id="585013"/>
    <lineage>
        <taxon>Eukaryota</taxon>
        <taxon>Fungi</taxon>
        <taxon>Dikarya</taxon>
        <taxon>Basidiomycota</taxon>
        <taxon>Agaricomycotina</taxon>
        <taxon>Agaricomycetes</taxon>
        <taxon>Agaricomycetidae</taxon>
        <taxon>Agaricales</taxon>
        <taxon>Marasmiineae</taxon>
        <taxon>Marasmiaceae</taxon>
        <taxon>Marasmius</taxon>
    </lineage>
</organism>
<dbReference type="EMBL" id="JBAHYK010003714">
    <property type="protein sequence ID" value="KAL0563270.1"/>
    <property type="molecule type" value="Genomic_DNA"/>
</dbReference>
<comment type="caution">
    <text evidence="1">The sequence shown here is derived from an EMBL/GenBank/DDBJ whole genome shotgun (WGS) entry which is preliminary data.</text>
</comment>
<protein>
    <submittedName>
        <fullName evidence="1">Uncharacterized protein</fullName>
    </submittedName>
</protein>
<sequence>MPAPNTPSENLLLPSSRFLNYLRSRYDYITQHLKADTPRETIQDYLCEIVRTLEYPSGFKLLARDAVVLEVLRKCLAKAIPLHAKLYRGNAPATLYERKFLVQTAMLCDYWNRYHLENVSSSMLSFAPIHVPLNYSQSRMATYVPSCLEDVLIDFNEEFDENAIARWCQDIGI</sequence>
<accession>A0ABR3EKA5</accession>
<keyword evidence="2" id="KW-1185">Reference proteome</keyword>
<gene>
    <name evidence="1" type="ORF">V5O48_018802</name>
</gene>
<proteinExistence type="predicted"/>
<name>A0ABR3EKA5_9AGAR</name>
<evidence type="ECO:0000313" key="2">
    <source>
        <dbReference type="Proteomes" id="UP001465976"/>
    </source>
</evidence>
<evidence type="ECO:0000313" key="1">
    <source>
        <dbReference type="EMBL" id="KAL0563270.1"/>
    </source>
</evidence>
<dbReference type="Proteomes" id="UP001465976">
    <property type="component" value="Unassembled WGS sequence"/>
</dbReference>
<reference evidence="1 2" key="1">
    <citation type="submission" date="2024-02" db="EMBL/GenBank/DDBJ databases">
        <title>A draft genome for the cacao thread blight pathogen Marasmius crinis-equi.</title>
        <authorList>
            <person name="Cohen S.P."/>
            <person name="Baruah I.K."/>
            <person name="Amoako-Attah I."/>
            <person name="Bukari Y."/>
            <person name="Meinhardt L.W."/>
            <person name="Bailey B.A."/>
        </authorList>
    </citation>
    <scope>NUCLEOTIDE SEQUENCE [LARGE SCALE GENOMIC DNA]</scope>
    <source>
        <strain evidence="1 2">GH-76</strain>
    </source>
</reference>